<feature type="transmembrane region" description="Helical" evidence="11">
    <location>
        <begin position="89"/>
        <end position="112"/>
    </location>
</feature>
<dbReference type="EMBL" id="MGIL01000004">
    <property type="protein sequence ID" value="OGM88815.1"/>
    <property type="molecule type" value="Genomic_DNA"/>
</dbReference>
<evidence type="ECO:0000256" key="9">
    <source>
        <dbReference type="ARBA" id="ARBA00023316"/>
    </source>
</evidence>
<dbReference type="UniPathway" id="UPA00219"/>
<dbReference type="Proteomes" id="UP000177596">
    <property type="component" value="Unassembled WGS sequence"/>
</dbReference>
<reference evidence="14 15" key="1">
    <citation type="journal article" date="2016" name="Nat. Commun.">
        <title>Thousands of microbial genomes shed light on interconnected biogeochemical processes in an aquifer system.</title>
        <authorList>
            <person name="Anantharaman K."/>
            <person name="Brown C.T."/>
            <person name="Hug L.A."/>
            <person name="Sharon I."/>
            <person name="Castelle C.J."/>
            <person name="Probst A.J."/>
            <person name="Thomas B.C."/>
            <person name="Singh A."/>
            <person name="Wilkins M.J."/>
            <person name="Karaoz U."/>
            <person name="Brodie E.L."/>
            <person name="Williams K.H."/>
            <person name="Hubbard S.S."/>
            <person name="Banfield J.F."/>
        </authorList>
    </citation>
    <scope>NUCLEOTIDE SEQUENCE [LARGE SCALE GENOMIC DNA]</scope>
</reference>
<evidence type="ECO:0000256" key="2">
    <source>
        <dbReference type="ARBA" id="ARBA00022618"/>
    </source>
</evidence>
<dbReference type="CDD" id="cd03785">
    <property type="entry name" value="GT28_MurG"/>
    <property type="match status" value="1"/>
</dbReference>
<keyword evidence="11" id="KW-0812">Transmembrane</keyword>
<evidence type="ECO:0000256" key="10">
    <source>
        <dbReference type="HAMAP-Rule" id="MF_00033"/>
    </source>
</evidence>
<dbReference type="InterPro" id="IPR007235">
    <property type="entry name" value="Glyco_trans_28_C"/>
</dbReference>
<dbReference type="GO" id="GO:0071555">
    <property type="term" value="P:cell wall organization"/>
    <property type="evidence" value="ECO:0007669"/>
    <property type="project" value="UniProtKB-KW"/>
</dbReference>
<keyword evidence="2 10" id="KW-0132">Cell division</keyword>
<keyword evidence="7 10" id="KW-0472">Membrane</keyword>
<dbReference type="PANTHER" id="PTHR21015:SF22">
    <property type="entry name" value="GLYCOSYLTRANSFERASE"/>
    <property type="match status" value="1"/>
</dbReference>
<dbReference type="InterPro" id="IPR004276">
    <property type="entry name" value="GlycoTrans_28_N"/>
</dbReference>
<evidence type="ECO:0000256" key="1">
    <source>
        <dbReference type="ARBA" id="ARBA00022475"/>
    </source>
</evidence>
<comment type="function">
    <text evidence="10">Cell wall formation. Catalyzes the transfer of a GlcNAc subunit on undecaprenyl-pyrophosphoryl-MurNAc-pentapeptide (lipid intermediate I) to form undecaprenyl-pyrophosphoryl-MurNAc-(pentapeptide)GlcNAc (lipid intermediate II).</text>
</comment>
<dbReference type="GO" id="GO:0050511">
    <property type="term" value="F:undecaprenyldiphospho-muramoylpentapeptide beta-N-acetylglucosaminyltransferase activity"/>
    <property type="evidence" value="ECO:0007669"/>
    <property type="project" value="UniProtKB-UniRule"/>
</dbReference>
<dbReference type="GO" id="GO:0005886">
    <property type="term" value="C:plasma membrane"/>
    <property type="evidence" value="ECO:0007669"/>
    <property type="project" value="UniProtKB-SubCell"/>
</dbReference>
<feature type="binding site" evidence="10">
    <location>
        <position position="315"/>
    </location>
    <ligand>
        <name>UDP-N-acetyl-alpha-D-glucosamine</name>
        <dbReference type="ChEBI" id="CHEBI:57705"/>
    </ligand>
</feature>
<evidence type="ECO:0000256" key="4">
    <source>
        <dbReference type="ARBA" id="ARBA00022679"/>
    </source>
</evidence>
<feature type="domain" description="Glycosyltransferase family 28 N-terminal" evidence="12">
    <location>
        <begin position="24"/>
        <end position="164"/>
    </location>
</feature>
<dbReference type="InterPro" id="IPR006009">
    <property type="entry name" value="GlcNAc_MurG"/>
</dbReference>
<dbReference type="GO" id="GO:0051991">
    <property type="term" value="F:UDP-N-acetyl-D-glucosamine:N-acetylmuramoyl-L-alanyl-D-glutamyl-meso-2,6-diaminopimelyl-D-alanyl-D-alanine-diphosphoundecaprenol 4-beta-N-acetylglucosaminlytransferase activity"/>
    <property type="evidence" value="ECO:0007669"/>
    <property type="project" value="RHEA"/>
</dbReference>
<evidence type="ECO:0000256" key="6">
    <source>
        <dbReference type="ARBA" id="ARBA00022984"/>
    </source>
</evidence>
<keyword evidence="5 10" id="KW-0133">Cell shape</keyword>
<keyword evidence="6 10" id="KW-0573">Peptidoglycan synthesis</keyword>
<dbReference type="GO" id="GO:0005975">
    <property type="term" value="P:carbohydrate metabolic process"/>
    <property type="evidence" value="ECO:0007669"/>
    <property type="project" value="InterPro"/>
</dbReference>
<feature type="transmembrane region" description="Helical" evidence="11">
    <location>
        <begin position="118"/>
        <end position="143"/>
    </location>
</feature>
<comment type="subcellular location">
    <subcellularLocation>
        <location evidence="10">Cell membrane</location>
        <topology evidence="10">Peripheral membrane protein</topology>
        <orientation evidence="10">Cytoplasmic side</orientation>
    </subcellularLocation>
</comment>
<dbReference type="Gene3D" id="3.40.50.2000">
    <property type="entry name" value="Glycogen Phosphorylase B"/>
    <property type="match status" value="2"/>
</dbReference>
<comment type="caution">
    <text evidence="10">Lacks conserved residue(s) required for the propagation of feature annotation.</text>
</comment>
<organism evidence="14 15">
    <name type="scientific">Candidatus Woesebacteria bacterium RIFOXYD1_FULL_43_18</name>
    <dbReference type="NCBI Taxonomy" id="1802551"/>
    <lineage>
        <taxon>Bacteria</taxon>
        <taxon>Candidatus Woeseibacteriota</taxon>
    </lineage>
</organism>
<gene>
    <name evidence="10" type="primary">murG</name>
    <name evidence="14" type="ORF">A2573_00235</name>
</gene>
<dbReference type="PANTHER" id="PTHR21015">
    <property type="entry name" value="UDP-N-ACETYLGLUCOSAMINE--N-ACETYLMURAMYL-(PENTAPEPTIDE) PYROPHOSPHORYL-UNDECAPRENOL N-ACETYLGLUCOSAMINE TRANSFERASE 1"/>
    <property type="match status" value="1"/>
</dbReference>
<comment type="catalytic activity">
    <reaction evidence="10">
        <text>di-trans,octa-cis-undecaprenyl diphospho-N-acetyl-alpha-D-muramoyl-L-alanyl-D-glutamyl-meso-2,6-diaminopimeloyl-D-alanyl-D-alanine + UDP-N-acetyl-alpha-D-glucosamine = di-trans,octa-cis-undecaprenyl diphospho-[N-acetyl-alpha-D-glucosaminyl-(1-&gt;4)]-N-acetyl-alpha-D-muramoyl-L-alanyl-D-glutamyl-meso-2,6-diaminopimeloyl-D-alanyl-D-alanine + UDP + H(+)</text>
        <dbReference type="Rhea" id="RHEA:31227"/>
        <dbReference type="ChEBI" id="CHEBI:15378"/>
        <dbReference type="ChEBI" id="CHEBI:57705"/>
        <dbReference type="ChEBI" id="CHEBI:58223"/>
        <dbReference type="ChEBI" id="CHEBI:61387"/>
        <dbReference type="ChEBI" id="CHEBI:61388"/>
        <dbReference type="EC" id="2.4.1.227"/>
    </reaction>
</comment>
<dbReference type="Pfam" id="PF03033">
    <property type="entry name" value="Glyco_transf_28"/>
    <property type="match status" value="1"/>
</dbReference>
<comment type="similarity">
    <text evidence="10">Belongs to the glycosyltransferase 28 family. MurG subfamily.</text>
</comment>
<keyword evidence="1 10" id="KW-1003">Cell membrane</keyword>
<keyword evidence="11" id="KW-1133">Transmembrane helix</keyword>
<comment type="caution">
    <text evidence="14">The sequence shown here is derived from an EMBL/GenBank/DDBJ whole genome shotgun (WGS) entry which is preliminary data.</text>
</comment>
<proteinExistence type="inferred from homology"/>
<sequence>MGQLKGKKDKETLASQSPGKIVLTGGHAATTAVAVTEEIKSAGLGWELYWIGVKDAIEGKKLTTLESEVLPGLGVKFLPLTTGRIQRRFTVWTIPSILKIPFGTLQAFYYLLKVRPSVVLSFGGFASFPVAICARFLGIPLVIHEQTSAAGRANLLSAKLASVIAVSREKSMRFYPSEKCELTGNPVMEEITKVKPKLMPGNPPVIFITGGSRGSQRINAALEKILKRLLIKYKLIHQTGGLDYRRFSDIKQKLPQALRDNYEVFIRVNPRKIHEVYRKSDIVVARAGANTVSEIMTVRRPAIFIPLPISYMSEQMENAIIAKDWGIAKIIPQETLTPEILLKNIENSIDDYSSVVERVKHKKSPDIDASKKLLRILKAYVK</sequence>
<dbReference type="HAMAP" id="MF_00033">
    <property type="entry name" value="MurG"/>
    <property type="match status" value="1"/>
</dbReference>
<keyword evidence="3 10" id="KW-0328">Glycosyltransferase</keyword>
<evidence type="ECO:0000313" key="15">
    <source>
        <dbReference type="Proteomes" id="UP000177596"/>
    </source>
</evidence>
<keyword evidence="8 10" id="KW-0131">Cell cycle</keyword>
<dbReference type="GO" id="GO:0009252">
    <property type="term" value="P:peptidoglycan biosynthetic process"/>
    <property type="evidence" value="ECO:0007669"/>
    <property type="project" value="UniProtKB-UniRule"/>
</dbReference>
<dbReference type="EC" id="2.4.1.227" evidence="10"/>
<evidence type="ECO:0000256" key="5">
    <source>
        <dbReference type="ARBA" id="ARBA00022960"/>
    </source>
</evidence>
<keyword evidence="9 10" id="KW-0961">Cell wall biogenesis/degradation</keyword>
<dbReference type="SUPFAM" id="SSF53756">
    <property type="entry name" value="UDP-Glycosyltransferase/glycogen phosphorylase"/>
    <property type="match status" value="1"/>
</dbReference>
<evidence type="ECO:0000256" key="8">
    <source>
        <dbReference type="ARBA" id="ARBA00023306"/>
    </source>
</evidence>
<dbReference type="Pfam" id="PF04101">
    <property type="entry name" value="Glyco_tran_28_C"/>
    <property type="match status" value="1"/>
</dbReference>
<dbReference type="GO" id="GO:0051301">
    <property type="term" value="P:cell division"/>
    <property type="evidence" value="ECO:0007669"/>
    <property type="project" value="UniProtKB-KW"/>
</dbReference>
<evidence type="ECO:0000256" key="11">
    <source>
        <dbReference type="SAM" id="Phobius"/>
    </source>
</evidence>
<evidence type="ECO:0000313" key="14">
    <source>
        <dbReference type="EMBL" id="OGM88815.1"/>
    </source>
</evidence>
<evidence type="ECO:0000256" key="7">
    <source>
        <dbReference type="ARBA" id="ARBA00023136"/>
    </source>
</evidence>
<evidence type="ECO:0000259" key="13">
    <source>
        <dbReference type="Pfam" id="PF04101"/>
    </source>
</evidence>
<keyword evidence="4 10" id="KW-0808">Transferase</keyword>
<name>A0A1F8DM14_9BACT</name>
<evidence type="ECO:0000259" key="12">
    <source>
        <dbReference type="Pfam" id="PF03033"/>
    </source>
</evidence>
<evidence type="ECO:0000256" key="3">
    <source>
        <dbReference type="ARBA" id="ARBA00022676"/>
    </source>
</evidence>
<dbReference type="AlphaFoldDB" id="A0A1F8DM14"/>
<feature type="binding site" evidence="10">
    <location>
        <position position="212"/>
    </location>
    <ligand>
        <name>UDP-N-acetyl-alpha-D-glucosamine</name>
        <dbReference type="ChEBI" id="CHEBI:57705"/>
    </ligand>
</feature>
<feature type="domain" description="Glycosyl transferase family 28 C-terminal" evidence="13">
    <location>
        <begin position="205"/>
        <end position="364"/>
    </location>
</feature>
<comment type="pathway">
    <text evidence="10">Cell wall biogenesis; peptidoglycan biosynthesis.</text>
</comment>
<protein>
    <recommendedName>
        <fullName evidence="10">UDP-N-acetylglucosamine--N-acetylmuramyl-(pentapeptide) pyrophosphoryl-undecaprenol N-acetylglucosamine transferase</fullName>
        <ecNumber evidence="10">2.4.1.227</ecNumber>
    </recommendedName>
    <alternativeName>
        <fullName evidence="10">Undecaprenyl-PP-MurNAc-pentapeptide-UDPGlcNAc GlcNAc transferase</fullName>
    </alternativeName>
</protein>
<accession>A0A1F8DM14</accession>
<dbReference type="GO" id="GO:0008360">
    <property type="term" value="P:regulation of cell shape"/>
    <property type="evidence" value="ECO:0007669"/>
    <property type="project" value="UniProtKB-KW"/>
</dbReference>